<accession>A0A0A9CSE3</accession>
<organism evidence="1">
    <name type="scientific">Arundo donax</name>
    <name type="common">Giant reed</name>
    <name type="synonym">Donax arundinaceus</name>
    <dbReference type="NCBI Taxonomy" id="35708"/>
    <lineage>
        <taxon>Eukaryota</taxon>
        <taxon>Viridiplantae</taxon>
        <taxon>Streptophyta</taxon>
        <taxon>Embryophyta</taxon>
        <taxon>Tracheophyta</taxon>
        <taxon>Spermatophyta</taxon>
        <taxon>Magnoliopsida</taxon>
        <taxon>Liliopsida</taxon>
        <taxon>Poales</taxon>
        <taxon>Poaceae</taxon>
        <taxon>PACMAD clade</taxon>
        <taxon>Arundinoideae</taxon>
        <taxon>Arundineae</taxon>
        <taxon>Arundo</taxon>
    </lineage>
</organism>
<reference evidence="1" key="2">
    <citation type="journal article" date="2015" name="Data Brief">
        <title>Shoot transcriptome of the giant reed, Arundo donax.</title>
        <authorList>
            <person name="Barrero R.A."/>
            <person name="Guerrero F.D."/>
            <person name="Moolhuijzen P."/>
            <person name="Goolsby J.A."/>
            <person name="Tidwell J."/>
            <person name="Bellgard S.E."/>
            <person name="Bellgard M.I."/>
        </authorList>
    </citation>
    <scope>NUCLEOTIDE SEQUENCE</scope>
    <source>
        <tissue evidence="1">Shoot tissue taken approximately 20 cm above the soil surface</tissue>
    </source>
</reference>
<dbReference type="AlphaFoldDB" id="A0A0A9CSE3"/>
<dbReference type="EMBL" id="GBRH01218656">
    <property type="protein sequence ID" value="JAD79239.1"/>
    <property type="molecule type" value="Transcribed_RNA"/>
</dbReference>
<proteinExistence type="predicted"/>
<protein>
    <submittedName>
        <fullName evidence="1">Uncharacterized protein</fullName>
    </submittedName>
</protein>
<evidence type="ECO:0000313" key="1">
    <source>
        <dbReference type="EMBL" id="JAD79239.1"/>
    </source>
</evidence>
<reference evidence="1" key="1">
    <citation type="submission" date="2014-09" db="EMBL/GenBank/DDBJ databases">
        <authorList>
            <person name="Magalhaes I.L.F."/>
            <person name="Oliveira U."/>
            <person name="Santos F.R."/>
            <person name="Vidigal T.H.D.A."/>
            <person name="Brescovit A.D."/>
            <person name="Santos A.J."/>
        </authorList>
    </citation>
    <scope>NUCLEOTIDE SEQUENCE</scope>
    <source>
        <tissue evidence="1">Shoot tissue taken approximately 20 cm above the soil surface</tissue>
    </source>
</reference>
<name>A0A0A9CSE3_ARUDO</name>
<sequence>MVAAINMAAVFGEAKPENDDGDALSRRPVLFRAHAEAQGPLRVATTDLHSLAWHCSLDIQGLVPPPTPPLIPHSFPFHAAYYNFLSCIPLNSKQFLFFVCWHPSIHPSAAALCKSKAR</sequence>